<dbReference type="PROSITE" id="PS00866">
    <property type="entry name" value="CPSASE_1"/>
    <property type="match status" value="1"/>
</dbReference>
<dbReference type="PANTHER" id="PTHR18866">
    <property type="entry name" value="CARBOXYLASE:PYRUVATE/ACETYL-COA/PROPIONYL-COA CARBOXYLASE"/>
    <property type="match status" value="1"/>
</dbReference>
<dbReference type="InterPro" id="IPR005479">
    <property type="entry name" value="CPAse_ATP-bd"/>
</dbReference>
<dbReference type="InterPro" id="IPR011764">
    <property type="entry name" value="Biotin_carboxylation_dom"/>
</dbReference>
<dbReference type="Gene3D" id="2.40.50.100">
    <property type="match status" value="1"/>
</dbReference>
<evidence type="ECO:0000259" key="9">
    <source>
        <dbReference type="PROSITE" id="PS50979"/>
    </source>
</evidence>
<comment type="cofactor">
    <cofactor evidence="1">
        <name>biotin</name>
        <dbReference type="ChEBI" id="CHEBI:57586"/>
    </cofactor>
</comment>
<dbReference type="CDD" id="cd06850">
    <property type="entry name" value="biotinyl_domain"/>
    <property type="match status" value="1"/>
</dbReference>
<dbReference type="Proteomes" id="UP001156882">
    <property type="component" value="Unassembled WGS sequence"/>
</dbReference>
<dbReference type="InterPro" id="IPR016185">
    <property type="entry name" value="PreATP-grasp_dom_sf"/>
</dbReference>
<dbReference type="EMBL" id="BSPC01000015">
    <property type="protein sequence ID" value="GLS18963.1"/>
    <property type="molecule type" value="Genomic_DNA"/>
</dbReference>
<organism evidence="10 11">
    <name type="scientific">Labrys miyagiensis</name>
    <dbReference type="NCBI Taxonomy" id="346912"/>
    <lineage>
        <taxon>Bacteria</taxon>
        <taxon>Pseudomonadati</taxon>
        <taxon>Pseudomonadota</taxon>
        <taxon>Alphaproteobacteria</taxon>
        <taxon>Hyphomicrobiales</taxon>
        <taxon>Xanthobacteraceae</taxon>
        <taxon>Labrys</taxon>
    </lineage>
</organism>
<dbReference type="InterPro" id="IPR011054">
    <property type="entry name" value="Rudment_hybrid_motif"/>
</dbReference>
<gene>
    <name evidence="10" type="primary">mccA</name>
    <name evidence="10" type="ORF">GCM10007874_19800</name>
</gene>
<dbReference type="Gene3D" id="3.30.700.40">
    <property type="match status" value="1"/>
</dbReference>
<dbReference type="PROSITE" id="PS50968">
    <property type="entry name" value="BIOTINYL_LIPOYL"/>
    <property type="match status" value="1"/>
</dbReference>
<dbReference type="SMART" id="SM00878">
    <property type="entry name" value="Biotin_carb_C"/>
    <property type="match status" value="1"/>
</dbReference>
<keyword evidence="2" id="KW-0436">Ligase</keyword>
<dbReference type="Pfam" id="PF00364">
    <property type="entry name" value="Biotin_lipoyl"/>
    <property type="match status" value="1"/>
</dbReference>
<evidence type="ECO:0000256" key="6">
    <source>
        <dbReference type="PROSITE-ProRule" id="PRU00409"/>
    </source>
</evidence>
<dbReference type="SUPFAM" id="SSF51230">
    <property type="entry name" value="Single hybrid motif"/>
    <property type="match status" value="1"/>
</dbReference>
<keyword evidence="3 6" id="KW-0547">Nucleotide-binding</keyword>
<evidence type="ECO:0000259" key="7">
    <source>
        <dbReference type="PROSITE" id="PS50968"/>
    </source>
</evidence>
<dbReference type="PROSITE" id="PS00867">
    <property type="entry name" value="CPSASE_2"/>
    <property type="match status" value="1"/>
</dbReference>
<dbReference type="InterPro" id="IPR005482">
    <property type="entry name" value="Biotin_COase_C"/>
</dbReference>
<dbReference type="InterPro" id="IPR050856">
    <property type="entry name" value="Biotin_carboxylase_complex"/>
</dbReference>
<dbReference type="PROSITE" id="PS50975">
    <property type="entry name" value="ATP_GRASP"/>
    <property type="match status" value="1"/>
</dbReference>
<evidence type="ECO:0000259" key="8">
    <source>
        <dbReference type="PROSITE" id="PS50975"/>
    </source>
</evidence>
<protein>
    <submittedName>
        <fullName evidence="10">3-methylcrotonyl-CoA carboxylase subunit alpha</fullName>
    </submittedName>
</protein>
<evidence type="ECO:0000256" key="1">
    <source>
        <dbReference type="ARBA" id="ARBA00001953"/>
    </source>
</evidence>
<accession>A0ABQ6CF06</accession>
<evidence type="ECO:0000256" key="2">
    <source>
        <dbReference type="ARBA" id="ARBA00022598"/>
    </source>
</evidence>
<name>A0ABQ6CF06_9HYPH</name>
<keyword evidence="4 6" id="KW-0067">ATP-binding</keyword>
<dbReference type="PANTHER" id="PTHR18866:SF33">
    <property type="entry name" value="METHYLCROTONOYL-COA CARBOXYLASE SUBUNIT ALPHA, MITOCHONDRIAL-RELATED"/>
    <property type="match status" value="1"/>
</dbReference>
<dbReference type="InterPro" id="IPR000089">
    <property type="entry name" value="Biotin_lipoyl"/>
</dbReference>
<keyword evidence="5" id="KW-0092">Biotin</keyword>
<evidence type="ECO:0000313" key="11">
    <source>
        <dbReference type="Proteomes" id="UP001156882"/>
    </source>
</evidence>
<dbReference type="InterPro" id="IPR005481">
    <property type="entry name" value="BC-like_N"/>
</dbReference>
<dbReference type="InterPro" id="IPR011053">
    <property type="entry name" value="Single_hybrid_motif"/>
</dbReference>
<dbReference type="PROSITE" id="PS50979">
    <property type="entry name" value="BC"/>
    <property type="match status" value="1"/>
</dbReference>
<sequence length="661" mass="69675">MLIANRSEIAVRIIRTARVMGIRSVAVFSDADAGSLAVKLADEAVCIGPPPARESYLAIEKIMAAAKASGADAVHPGYGFLAENADFAATCVEAGLIFVGPTAATIRAMGDKAQARVRMAAAGVPVLQGYDGEDRSPGALAKAAETIGFPLLIKPSAGGGGKGMRVVETAGDLPAALHAAQREAVAAFGDGRVILELYLQKARHVEVQVFADSFGNVVHLFDRDCSVQRRHQKVIEEAPAPDLPQTLRRDLHRAAITCARSVDYRGAGTVEFLVADDRFFFMEMNTRLQVEHPVTEAITGLDLVEWQLRVAAGERLPLPQAAITCQGHAMEARLCAEDPDSGFLPSTGRIEHLALPAGRPGIRVDTGFQAGDCISVHYDSLLAKIIARGADRGDAMARLAAALRATEVVGPATNRAFLARIIDHPAFAGIDDLDTRFIERHDADLLAPAPPPEASVIAAAAFLALRGMERVSGQAADPADPFSPWDRTHGWRLGGAASRRLELAIAGDTAAVDVTWAREGYELAFAGHRLSVSGRSEPGGAARLRIDDRLVNLRFFAQGADIHLFAGGMVYRFTVLAPGRSQGGKETAGGRIVSPMPGLVLAVSATAGDAVEKGQALVVIEAMKMEHTVAAPRAGRVRSVDVGVGEQVVAGAELVVLEADA</sequence>
<dbReference type="InterPro" id="IPR048429">
    <property type="entry name" value="MCC_alpha_BT"/>
</dbReference>
<evidence type="ECO:0000256" key="4">
    <source>
        <dbReference type="ARBA" id="ARBA00022840"/>
    </source>
</evidence>
<proteinExistence type="predicted"/>
<dbReference type="SUPFAM" id="SSF51246">
    <property type="entry name" value="Rudiment single hybrid motif"/>
    <property type="match status" value="1"/>
</dbReference>
<keyword evidence="11" id="KW-1185">Reference proteome</keyword>
<dbReference type="Pfam" id="PF21139">
    <property type="entry name" value="BT_MCC_alpha"/>
    <property type="match status" value="1"/>
</dbReference>
<evidence type="ECO:0000256" key="3">
    <source>
        <dbReference type="ARBA" id="ARBA00022741"/>
    </source>
</evidence>
<dbReference type="Gene3D" id="3.30.470.20">
    <property type="entry name" value="ATP-grasp fold, B domain"/>
    <property type="match status" value="1"/>
</dbReference>
<reference evidence="11" key="1">
    <citation type="journal article" date="2019" name="Int. J. Syst. Evol. Microbiol.">
        <title>The Global Catalogue of Microorganisms (GCM) 10K type strain sequencing project: providing services to taxonomists for standard genome sequencing and annotation.</title>
        <authorList>
            <consortium name="The Broad Institute Genomics Platform"/>
            <consortium name="The Broad Institute Genome Sequencing Center for Infectious Disease"/>
            <person name="Wu L."/>
            <person name="Ma J."/>
        </authorList>
    </citation>
    <scope>NUCLEOTIDE SEQUENCE [LARGE SCALE GENOMIC DNA]</scope>
    <source>
        <strain evidence="11">NBRC 101365</strain>
    </source>
</reference>
<dbReference type="SUPFAM" id="SSF52440">
    <property type="entry name" value="PreATP-grasp domain"/>
    <property type="match status" value="1"/>
</dbReference>
<dbReference type="PROSITE" id="PS00188">
    <property type="entry name" value="BIOTIN"/>
    <property type="match status" value="1"/>
</dbReference>
<evidence type="ECO:0000313" key="10">
    <source>
        <dbReference type="EMBL" id="GLS18963.1"/>
    </source>
</evidence>
<dbReference type="Pfam" id="PF00289">
    <property type="entry name" value="Biotin_carb_N"/>
    <property type="match status" value="1"/>
</dbReference>
<dbReference type="Pfam" id="PF02786">
    <property type="entry name" value="CPSase_L_D2"/>
    <property type="match status" value="1"/>
</dbReference>
<evidence type="ECO:0000256" key="5">
    <source>
        <dbReference type="ARBA" id="ARBA00023267"/>
    </source>
</evidence>
<feature type="domain" description="Lipoyl-binding" evidence="7">
    <location>
        <begin position="585"/>
        <end position="658"/>
    </location>
</feature>
<comment type="caution">
    <text evidence="10">The sequence shown here is derived from an EMBL/GenBank/DDBJ whole genome shotgun (WGS) entry which is preliminary data.</text>
</comment>
<dbReference type="SUPFAM" id="SSF56059">
    <property type="entry name" value="Glutathione synthetase ATP-binding domain-like"/>
    <property type="match status" value="1"/>
</dbReference>
<dbReference type="Pfam" id="PF02785">
    <property type="entry name" value="Biotin_carb_C"/>
    <property type="match status" value="1"/>
</dbReference>
<feature type="domain" description="ATP-grasp" evidence="8">
    <location>
        <begin position="116"/>
        <end position="312"/>
    </location>
</feature>
<dbReference type="InterPro" id="IPR011761">
    <property type="entry name" value="ATP-grasp"/>
</dbReference>
<feature type="domain" description="Biotin carboxylation" evidence="9">
    <location>
        <begin position="1"/>
        <end position="443"/>
    </location>
</feature>
<dbReference type="InterPro" id="IPR001882">
    <property type="entry name" value="Biotin_BS"/>
</dbReference>